<evidence type="ECO:0000256" key="4">
    <source>
        <dbReference type="PROSITE-ProRule" id="PRU00335"/>
    </source>
</evidence>
<dbReference type="Gene3D" id="1.10.357.10">
    <property type="entry name" value="Tetracycline Repressor, domain 2"/>
    <property type="match status" value="1"/>
</dbReference>
<evidence type="ECO:0000256" key="2">
    <source>
        <dbReference type="ARBA" id="ARBA00023125"/>
    </source>
</evidence>
<dbReference type="PANTHER" id="PTHR30055">
    <property type="entry name" value="HTH-TYPE TRANSCRIPTIONAL REGULATOR RUTR"/>
    <property type="match status" value="1"/>
</dbReference>
<dbReference type="Proteomes" id="UP000550260">
    <property type="component" value="Unassembled WGS sequence"/>
</dbReference>
<keyword evidence="1" id="KW-0805">Transcription regulation</keyword>
<accession>A0A2N3WLB0</accession>
<dbReference type="OrthoDB" id="4709704at2"/>
<reference evidence="7 8" key="1">
    <citation type="submission" date="2017-12" db="EMBL/GenBank/DDBJ databases">
        <title>Sequencing the genomes of 1000 Actinobacteria strains.</title>
        <authorList>
            <person name="Klenk H.-P."/>
        </authorList>
    </citation>
    <scope>NUCLEOTIDE SEQUENCE [LARGE SCALE GENOMIC DNA]</scope>
    <source>
        <strain evidence="7 8">DSM 45165</strain>
    </source>
</reference>
<dbReference type="Proteomes" id="UP000233750">
    <property type="component" value="Unassembled WGS sequence"/>
</dbReference>
<dbReference type="InterPro" id="IPR049445">
    <property type="entry name" value="TetR_SbtR-like_C"/>
</dbReference>
<dbReference type="AlphaFoldDB" id="A0A2N3WLB0"/>
<dbReference type="RefSeq" id="WP_037359738.1">
    <property type="nucleotide sequence ID" value="NZ_JACJHR010000014.1"/>
</dbReference>
<dbReference type="InterPro" id="IPR009057">
    <property type="entry name" value="Homeodomain-like_sf"/>
</dbReference>
<reference evidence="6 9" key="2">
    <citation type="submission" date="2020-08" db="EMBL/GenBank/DDBJ databases">
        <title>Amycolatopsis echigonensis JCM 21831.</title>
        <authorList>
            <person name="Tedsree N."/>
            <person name="Kuncharoen N."/>
            <person name="Likhitwitayawuid K."/>
            <person name="Tanasupawat S."/>
        </authorList>
    </citation>
    <scope>NUCLEOTIDE SEQUENCE [LARGE SCALE GENOMIC DNA]</scope>
    <source>
        <strain evidence="6 9">JCM 21831</strain>
    </source>
</reference>
<dbReference type="InterPro" id="IPR001647">
    <property type="entry name" value="HTH_TetR"/>
</dbReference>
<feature type="DNA-binding region" description="H-T-H motif" evidence="4">
    <location>
        <begin position="37"/>
        <end position="56"/>
    </location>
</feature>
<evidence type="ECO:0000313" key="6">
    <source>
        <dbReference type="EMBL" id="MBB2499919.1"/>
    </source>
</evidence>
<proteinExistence type="predicted"/>
<accession>A0A8E2B1D8</accession>
<feature type="domain" description="HTH tetR-type" evidence="5">
    <location>
        <begin position="14"/>
        <end position="74"/>
    </location>
</feature>
<evidence type="ECO:0000313" key="9">
    <source>
        <dbReference type="Proteomes" id="UP000550260"/>
    </source>
</evidence>
<dbReference type="Pfam" id="PF00440">
    <property type="entry name" value="TetR_N"/>
    <property type="match status" value="1"/>
</dbReference>
<dbReference type="PANTHER" id="PTHR30055:SF234">
    <property type="entry name" value="HTH-TYPE TRANSCRIPTIONAL REGULATOR BETI"/>
    <property type="match status" value="1"/>
</dbReference>
<dbReference type="EMBL" id="PJMY01000003">
    <property type="protein sequence ID" value="PKV94625.1"/>
    <property type="molecule type" value="Genomic_DNA"/>
</dbReference>
<organism evidence="7 8">
    <name type="scientific">Amycolatopsis echigonensis</name>
    <dbReference type="NCBI Taxonomy" id="2576905"/>
    <lineage>
        <taxon>Bacteria</taxon>
        <taxon>Bacillati</taxon>
        <taxon>Actinomycetota</taxon>
        <taxon>Actinomycetes</taxon>
        <taxon>Pseudonocardiales</taxon>
        <taxon>Pseudonocardiaceae</taxon>
        <taxon>Amycolatopsis</taxon>
    </lineage>
</organism>
<evidence type="ECO:0000256" key="1">
    <source>
        <dbReference type="ARBA" id="ARBA00023015"/>
    </source>
</evidence>
<dbReference type="InterPro" id="IPR036271">
    <property type="entry name" value="Tet_transcr_reg_TetR-rel_C_sf"/>
</dbReference>
<gene>
    <name evidence="7" type="ORF">ATK30_5505</name>
    <name evidence="6" type="ORF">H5411_12380</name>
</gene>
<dbReference type="InterPro" id="IPR050109">
    <property type="entry name" value="HTH-type_TetR-like_transc_reg"/>
</dbReference>
<dbReference type="SUPFAM" id="SSF46689">
    <property type="entry name" value="Homeodomain-like"/>
    <property type="match status" value="1"/>
</dbReference>
<dbReference type="Pfam" id="PF21597">
    <property type="entry name" value="TetR_C_43"/>
    <property type="match status" value="1"/>
</dbReference>
<dbReference type="EMBL" id="JACJHR010000014">
    <property type="protein sequence ID" value="MBB2499919.1"/>
    <property type="molecule type" value="Genomic_DNA"/>
</dbReference>
<evidence type="ECO:0000313" key="7">
    <source>
        <dbReference type="EMBL" id="PKV94625.1"/>
    </source>
</evidence>
<evidence type="ECO:0000313" key="8">
    <source>
        <dbReference type="Proteomes" id="UP000233750"/>
    </source>
</evidence>
<dbReference type="GO" id="GO:0000976">
    <property type="term" value="F:transcription cis-regulatory region binding"/>
    <property type="evidence" value="ECO:0007669"/>
    <property type="project" value="TreeGrafter"/>
</dbReference>
<comment type="caution">
    <text evidence="7">The sequence shown here is derived from an EMBL/GenBank/DDBJ whole genome shotgun (WGS) entry which is preliminary data.</text>
</comment>
<keyword evidence="2 4" id="KW-0238">DNA-binding</keyword>
<dbReference type="PROSITE" id="PS50977">
    <property type="entry name" value="HTH_TETR_2"/>
    <property type="match status" value="1"/>
</dbReference>
<evidence type="ECO:0000256" key="3">
    <source>
        <dbReference type="ARBA" id="ARBA00023163"/>
    </source>
</evidence>
<name>A0A2N3WLB0_9PSEU</name>
<keyword evidence="8" id="KW-1185">Reference proteome</keyword>
<dbReference type="GO" id="GO:0003700">
    <property type="term" value="F:DNA-binding transcription factor activity"/>
    <property type="evidence" value="ECO:0007669"/>
    <property type="project" value="TreeGrafter"/>
</dbReference>
<protein>
    <submittedName>
        <fullName evidence="7">TetR family transcriptional regulator</fullName>
    </submittedName>
    <submittedName>
        <fullName evidence="6">TetR/AcrR family transcriptional regulator</fullName>
    </submittedName>
</protein>
<dbReference type="PRINTS" id="PR00455">
    <property type="entry name" value="HTHTETR"/>
</dbReference>
<keyword evidence="3" id="KW-0804">Transcription</keyword>
<dbReference type="SUPFAM" id="SSF48498">
    <property type="entry name" value="Tetracyclin repressor-like, C-terminal domain"/>
    <property type="match status" value="1"/>
</dbReference>
<evidence type="ECO:0000259" key="5">
    <source>
        <dbReference type="PROSITE" id="PS50977"/>
    </source>
</evidence>
<sequence>MPKLWNDTIEAHRQAVRDAALNTAAALVAAHGAASVTMSQIAEKAGIGRATLYKYFPHVGAILSAWHERQIDAHFARLVAIRDEPAEPEVRLERVLLAYALIHQERVQHHHDEPYGAELAALLHPDEHVARAQQHLHELFRELLADAAAAGDVRGDVDPAELATYCLHALTAAGGLPSKAAAERLVAVTLAGLRQPG</sequence>